<evidence type="ECO:0000313" key="1">
    <source>
        <dbReference type="EMBL" id="EFH68373.1"/>
    </source>
</evidence>
<evidence type="ECO:0000313" key="2">
    <source>
        <dbReference type="Proteomes" id="UP000008694"/>
    </source>
</evidence>
<dbReference type="Proteomes" id="UP000008694">
    <property type="component" value="Unassembled WGS sequence"/>
</dbReference>
<keyword evidence="2" id="KW-1185">Reference proteome</keyword>
<sequence length="392" mass="43479">MEQAKALTLVFWDIIKCPVPDGCDPRVILPSIKRLLGNNGYCGPLTVTAIGKLEDVPTDTLKALYSSGIHLTIGPLVLLYEITNKTHESVAPQIQGYLRRKRVNLPHGICLVCRHDPPALGFNNFITHLSNADHKLGLTTTRNTMRRPPVDLSRKEGFSGPLTIIAIGVLADVPTDILRALYSSGITFHIVPYVKRVNLPFGFRNFPCQSFDSFTKHLFGIYHQRKLSDLLLMRSGHCLDAPLREPLEENLEAVTSVYWDIKMRPVPPGCDPHRVGPCIKRFLENKGYSGPLTITAMGALEDVPYDILRGVHSSGIGLDCIPYGFSISLERHIYEFMDWNPPPANVMVISDAKHSASDDVFGLQSKGYNIVEPPCDSHESFFLAGVCVCQCC</sequence>
<protein>
    <recommendedName>
        <fullName evidence="3">NYN domain-containing protein</fullName>
    </recommendedName>
</protein>
<proteinExistence type="predicted"/>
<dbReference type="GO" id="GO:0010468">
    <property type="term" value="P:regulation of gene expression"/>
    <property type="evidence" value="ECO:0007669"/>
    <property type="project" value="InterPro"/>
</dbReference>
<dbReference type="EMBL" id="GL348713">
    <property type="protein sequence ID" value="EFH68373.1"/>
    <property type="molecule type" value="Genomic_DNA"/>
</dbReference>
<dbReference type="HOGENOM" id="CLU_026409_0_0_1"/>
<dbReference type="PANTHER" id="PTHR14379:SF19">
    <property type="entry name" value="ENDONUCLEASE OR GLYCOSYL HYDROLASE-RELATED"/>
    <property type="match status" value="1"/>
</dbReference>
<evidence type="ECO:0008006" key="3">
    <source>
        <dbReference type="Google" id="ProtNLM"/>
    </source>
</evidence>
<name>D7KBA1_ARALL</name>
<dbReference type="GO" id="GO:0005777">
    <property type="term" value="C:peroxisome"/>
    <property type="evidence" value="ECO:0007669"/>
    <property type="project" value="InterPro"/>
</dbReference>
<dbReference type="Gramene" id="scaffold_100194.1">
    <property type="protein sequence ID" value="scaffold_100194.1"/>
    <property type="gene ID" value="scaffold_100194.1"/>
</dbReference>
<reference evidence="2" key="1">
    <citation type="journal article" date="2011" name="Nat. Genet.">
        <title>The Arabidopsis lyrata genome sequence and the basis of rapid genome size change.</title>
        <authorList>
            <person name="Hu T.T."/>
            <person name="Pattyn P."/>
            <person name="Bakker E.G."/>
            <person name="Cao J."/>
            <person name="Cheng J.-F."/>
            <person name="Clark R.M."/>
            <person name="Fahlgren N."/>
            <person name="Fawcett J.A."/>
            <person name="Grimwood J."/>
            <person name="Gundlach H."/>
            <person name="Haberer G."/>
            <person name="Hollister J.D."/>
            <person name="Ossowski S."/>
            <person name="Ottilar R.P."/>
            <person name="Salamov A.A."/>
            <person name="Schneeberger K."/>
            <person name="Spannagl M."/>
            <person name="Wang X."/>
            <person name="Yang L."/>
            <person name="Nasrallah M.E."/>
            <person name="Bergelson J."/>
            <person name="Carrington J.C."/>
            <person name="Gaut B.S."/>
            <person name="Schmutz J."/>
            <person name="Mayer K.F.X."/>
            <person name="Van de Peer Y."/>
            <person name="Grigoriev I.V."/>
            <person name="Nordborg M."/>
            <person name="Weigel D."/>
            <person name="Guo Y.-L."/>
        </authorList>
    </citation>
    <scope>NUCLEOTIDE SEQUENCE [LARGE SCALE GENOMIC DNA]</scope>
    <source>
        <strain evidence="2">cv. MN47</strain>
    </source>
</reference>
<dbReference type="InterPro" id="IPR024768">
    <property type="entry name" value="Marf1"/>
</dbReference>
<dbReference type="CDD" id="cd10910">
    <property type="entry name" value="PIN_limkain_b1_N_like"/>
    <property type="match status" value="2"/>
</dbReference>
<dbReference type="PANTHER" id="PTHR14379">
    <property type="entry name" value="LIMKAIN B LKAP"/>
    <property type="match status" value="1"/>
</dbReference>
<dbReference type="AlphaFoldDB" id="D7KBA1"/>
<accession>D7KBA1</accession>
<organism evidence="2">
    <name type="scientific">Arabidopsis lyrata subsp. lyrata</name>
    <name type="common">Lyre-leaved rock-cress</name>
    <dbReference type="NCBI Taxonomy" id="81972"/>
    <lineage>
        <taxon>Eukaryota</taxon>
        <taxon>Viridiplantae</taxon>
        <taxon>Streptophyta</taxon>
        <taxon>Embryophyta</taxon>
        <taxon>Tracheophyta</taxon>
        <taxon>Spermatophyta</taxon>
        <taxon>Magnoliopsida</taxon>
        <taxon>eudicotyledons</taxon>
        <taxon>Gunneridae</taxon>
        <taxon>Pentapetalae</taxon>
        <taxon>rosids</taxon>
        <taxon>malvids</taxon>
        <taxon>Brassicales</taxon>
        <taxon>Brassicaceae</taxon>
        <taxon>Camelineae</taxon>
        <taxon>Arabidopsis</taxon>
    </lineage>
</organism>
<gene>
    <name evidence="1" type="ORF">ARALYDRAFT_887400</name>
</gene>